<proteinExistence type="predicted"/>
<dbReference type="EMBL" id="JBAWTH010000108">
    <property type="protein sequence ID" value="KAL2276785.1"/>
    <property type="molecule type" value="Genomic_DNA"/>
</dbReference>
<name>A0ABR4E2Y0_9PEZI</name>
<comment type="caution">
    <text evidence="1">The sequence shown here is derived from an EMBL/GenBank/DDBJ whole genome shotgun (WGS) entry which is preliminary data.</text>
</comment>
<keyword evidence="2" id="KW-1185">Reference proteome</keyword>
<dbReference type="Proteomes" id="UP001600888">
    <property type="component" value="Unassembled WGS sequence"/>
</dbReference>
<protein>
    <submittedName>
        <fullName evidence="1">Uncharacterized protein</fullName>
    </submittedName>
</protein>
<evidence type="ECO:0000313" key="1">
    <source>
        <dbReference type="EMBL" id="KAL2276785.1"/>
    </source>
</evidence>
<accession>A0ABR4E2Y0</accession>
<reference evidence="1 2" key="1">
    <citation type="submission" date="2024-03" db="EMBL/GenBank/DDBJ databases">
        <title>A high-quality draft genome sequence of Diaporthe vaccinii, a causative agent of upright dieback and viscid rot disease in cranberry plants.</title>
        <authorList>
            <person name="Sarrasin M."/>
            <person name="Lang B.F."/>
            <person name="Burger G."/>
        </authorList>
    </citation>
    <scope>NUCLEOTIDE SEQUENCE [LARGE SCALE GENOMIC DNA]</scope>
    <source>
        <strain evidence="1 2">IS7</strain>
    </source>
</reference>
<gene>
    <name evidence="1" type="ORF">FJTKL_00446</name>
</gene>
<organism evidence="1 2">
    <name type="scientific">Diaporthe vaccinii</name>
    <dbReference type="NCBI Taxonomy" id="105482"/>
    <lineage>
        <taxon>Eukaryota</taxon>
        <taxon>Fungi</taxon>
        <taxon>Dikarya</taxon>
        <taxon>Ascomycota</taxon>
        <taxon>Pezizomycotina</taxon>
        <taxon>Sordariomycetes</taxon>
        <taxon>Sordariomycetidae</taxon>
        <taxon>Diaporthales</taxon>
        <taxon>Diaporthaceae</taxon>
        <taxon>Diaporthe</taxon>
        <taxon>Diaporthe eres species complex</taxon>
    </lineage>
</organism>
<sequence>MSQFTSFDGLPLIVHDRILRNLPSPQDVANTIRASPGSLLAFVTGRRRILLNAMRNFLSPENQHLMNLVMAAPHFYPHRQVTLEMFASSPENSHD</sequence>
<evidence type="ECO:0000313" key="2">
    <source>
        <dbReference type="Proteomes" id="UP001600888"/>
    </source>
</evidence>